<feature type="transmembrane region" description="Helical" evidence="2">
    <location>
        <begin position="62"/>
        <end position="82"/>
    </location>
</feature>
<keyword evidence="2" id="KW-1133">Transmembrane helix</keyword>
<evidence type="ECO:0000313" key="3">
    <source>
        <dbReference type="EMBL" id="SMC19370.1"/>
    </source>
</evidence>
<dbReference type="Proteomes" id="UP000192783">
    <property type="component" value="Unassembled WGS sequence"/>
</dbReference>
<feature type="region of interest" description="Disordered" evidence="1">
    <location>
        <begin position="1"/>
        <end position="60"/>
    </location>
</feature>
<evidence type="ECO:0000256" key="2">
    <source>
        <dbReference type="SAM" id="Phobius"/>
    </source>
</evidence>
<keyword evidence="2" id="KW-0812">Transmembrane</keyword>
<evidence type="ECO:0000256" key="1">
    <source>
        <dbReference type="SAM" id="MobiDB-lite"/>
    </source>
</evidence>
<sequence length="207" mass="23351">MVEQEKSEGLASLFSSLEETPEEAPSDPTPEDAEKESASEKIPTDDEPAEPTSPAPNPSRKILGATIAVVALVMAMGFWIFLRSPEQQPAAAFREPRGVQRITQPVSVPEYQEDIRFFFPAQSAQRTDLLSLTVRIRLVGPRAPELFKDLSIPLRREIYHYLSKQSPEKNAHRDWSRIVEGPLLDLLRDRFSTMKIASLELVDLQRI</sequence>
<name>A0A1W1X696_9BACT</name>
<protein>
    <submittedName>
        <fullName evidence="3">Uncharacterized protein</fullName>
    </submittedName>
</protein>
<feature type="compositionally biased region" description="Acidic residues" evidence="1">
    <location>
        <begin position="19"/>
        <end position="34"/>
    </location>
</feature>
<proteinExistence type="predicted"/>
<reference evidence="3 4" key="1">
    <citation type="submission" date="2017-04" db="EMBL/GenBank/DDBJ databases">
        <authorList>
            <person name="Afonso C.L."/>
            <person name="Miller P.J."/>
            <person name="Scott M.A."/>
            <person name="Spackman E."/>
            <person name="Goraichik I."/>
            <person name="Dimitrov K.M."/>
            <person name="Suarez D.L."/>
            <person name="Swayne D.E."/>
        </authorList>
    </citation>
    <scope>NUCLEOTIDE SEQUENCE [LARGE SCALE GENOMIC DNA]</scope>
    <source>
        <strain evidence="3 4">DSM 13146</strain>
    </source>
</reference>
<keyword evidence="4" id="KW-1185">Reference proteome</keyword>
<keyword evidence="2" id="KW-0472">Membrane</keyword>
<dbReference type="EMBL" id="FWXF01000002">
    <property type="protein sequence ID" value="SMC19370.1"/>
    <property type="molecule type" value="Genomic_DNA"/>
</dbReference>
<organism evidence="3 4">
    <name type="scientific">Desulfacinum hydrothermale DSM 13146</name>
    <dbReference type="NCBI Taxonomy" id="1121390"/>
    <lineage>
        <taxon>Bacteria</taxon>
        <taxon>Pseudomonadati</taxon>
        <taxon>Thermodesulfobacteriota</taxon>
        <taxon>Syntrophobacteria</taxon>
        <taxon>Syntrophobacterales</taxon>
        <taxon>Syntrophobacteraceae</taxon>
        <taxon>Desulfacinum</taxon>
    </lineage>
</organism>
<feature type="compositionally biased region" description="Basic and acidic residues" evidence="1">
    <location>
        <begin position="35"/>
        <end position="44"/>
    </location>
</feature>
<evidence type="ECO:0000313" key="4">
    <source>
        <dbReference type="Proteomes" id="UP000192783"/>
    </source>
</evidence>
<dbReference type="AlphaFoldDB" id="A0A1W1X696"/>
<gene>
    <name evidence="3" type="ORF">SAMN02746041_00655</name>
</gene>
<dbReference type="STRING" id="1121390.SAMN02746041_00655"/>
<accession>A0A1W1X696</accession>